<comment type="caution">
    <text evidence="1">The sequence shown here is derived from an EMBL/GenBank/DDBJ whole genome shotgun (WGS) entry which is preliminary data.</text>
</comment>
<organism evidence="1 2">
    <name type="scientific">Pistacia integerrima</name>
    <dbReference type="NCBI Taxonomy" id="434235"/>
    <lineage>
        <taxon>Eukaryota</taxon>
        <taxon>Viridiplantae</taxon>
        <taxon>Streptophyta</taxon>
        <taxon>Embryophyta</taxon>
        <taxon>Tracheophyta</taxon>
        <taxon>Spermatophyta</taxon>
        <taxon>Magnoliopsida</taxon>
        <taxon>eudicotyledons</taxon>
        <taxon>Gunneridae</taxon>
        <taxon>Pentapetalae</taxon>
        <taxon>rosids</taxon>
        <taxon>malvids</taxon>
        <taxon>Sapindales</taxon>
        <taxon>Anacardiaceae</taxon>
        <taxon>Pistacia</taxon>
    </lineage>
</organism>
<proteinExistence type="predicted"/>
<reference evidence="2" key="1">
    <citation type="journal article" date="2023" name="G3 (Bethesda)">
        <title>Genome assembly and association tests identify interacting loci associated with vigor, precocity, and sex in interspecific pistachio rootstocks.</title>
        <authorList>
            <person name="Palmer W."/>
            <person name="Jacygrad E."/>
            <person name="Sagayaradj S."/>
            <person name="Cavanaugh K."/>
            <person name="Han R."/>
            <person name="Bertier L."/>
            <person name="Beede B."/>
            <person name="Kafkas S."/>
            <person name="Golino D."/>
            <person name="Preece J."/>
            <person name="Michelmore R."/>
        </authorList>
    </citation>
    <scope>NUCLEOTIDE SEQUENCE [LARGE SCALE GENOMIC DNA]</scope>
</reference>
<evidence type="ECO:0000313" key="1">
    <source>
        <dbReference type="EMBL" id="KAJ0021396.1"/>
    </source>
</evidence>
<sequence>MGSDDQSYLSVIQQQDEDGEVGVSLSPSLAPVAGKALGTNILQLGPFILPYSEQLQFGWSGIRRKIWSVPGKKELHVPNFGKAFEHFCIHASRRTIIQAVENNLRLQKEDGEASRMTLHLLQFGMSFAIWR</sequence>
<evidence type="ECO:0000313" key="2">
    <source>
        <dbReference type="Proteomes" id="UP001163603"/>
    </source>
</evidence>
<keyword evidence="2" id="KW-1185">Reference proteome</keyword>
<protein>
    <submittedName>
        <fullName evidence="1">Uncharacterized protein</fullName>
    </submittedName>
</protein>
<name>A0ACC0XSP0_9ROSI</name>
<dbReference type="EMBL" id="CM047746">
    <property type="protein sequence ID" value="KAJ0021396.1"/>
    <property type="molecule type" value="Genomic_DNA"/>
</dbReference>
<gene>
    <name evidence="1" type="ORF">Pint_31640</name>
</gene>
<dbReference type="Proteomes" id="UP001163603">
    <property type="component" value="Chromosome 11"/>
</dbReference>
<accession>A0ACC0XSP0</accession>